<evidence type="ECO:0000313" key="9">
    <source>
        <dbReference type="Proteomes" id="UP001497623"/>
    </source>
</evidence>
<gene>
    <name evidence="8" type="ORF">MNOR_LOCUS6895</name>
</gene>
<evidence type="ECO:0000256" key="2">
    <source>
        <dbReference type="ARBA" id="ARBA00008816"/>
    </source>
</evidence>
<comment type="caution">
    <text evidence="8">The sequence shown here is derived from an EMBL/GenBank/DDBJ whole genome shotgun (WGS) entry which is preliminary data.</text>
</comment>
<keyword evidence="5 6" id="KW-0472">Membrane</keyword>
<dbReference type="EMBL" id="CAXKWB010002931">
    <property type="protein sequence ID" value="CAL4068013.1"/>
    <property type="molecule type" value="Genomic_DNA"/>
</dbReference>
<reference evidence="8 9" key="1">
    <citation type="submission" date="2024-05" db="EMBL/GenBank/DDBJ databases">
        <authorList>
            <person name="Wallberg A."/>
        </authorList>
    </citation>
    <scope>NUCLEOTIDE SEQUENCE [LARGE SCALE GENOMIC DNA]</scope>
</reference>
<feature type="transmembrane region" description="Helical" evidence="6">
    <location>
        <begin position="221"/>
        <end position="241"/>
    </location>
</feature>
<name>A0AAV2Q3U5_MEGNR</name>
<accession>A0AAV2Q3U5</accession>
<comment type="subcellular location">
    <subcellularLocation>
        <location evidence="1">Membrane</location>
        <topology evidence="1">Multi-pass membrane protein</topology>
    </subcellularLocation>
</comment>
<dbReference type="CDD" id="cd03384">
    <property type="entry name" value="PAP2_wunen"/>
    <property type="match status" value="1"/>
</dbReference>
<evidence type="ECO:0000313" key="8">
    <source>
        <dbReference type="EMBL" id="CAL4068013.1"/>
    </source>
</evidence>
<evidence type="ECO:0000256" key="1">
    <source>
        <dbReference type="ARBA" id="ARBA00004141"/>
    </source>
</evidence>
<keyword evidence="4 6" id="KW-1133">Transmembrane helix</keyword>
<evidence type="ECO:0000256" key="3">
    <source>
        <dbReference type="ARBA" id="ARBA00022692"/>
    </source>
</evidence>
<feature type="domain" description="Phosphatidic acid phosphatase type 2/haloperoxidase" evidence="7">
    <location>
        <begin position="120"/>
        <end position="268"/>
    </location>
</feature>
<dbReference type="Proteomes" id="UP001497623">
    <property type="component" value="Unassembled WGS sequence"/>
</dbReference>
<dbReference type="InterPro" id="IPR036938">
    <property type="entry name" value="PAP2/HPO_sf"/>
</dbReference>
<proteinExistence type="inferred from homology"/>
<dbReference type="AlphaFoldDB" id="A0AAV2Q3U5"/>
<dbReference type="GO" id="GO:0007165">
    <property type="term" value="P:signal transduction"/>
    <property type="evidence" value="ECO:0007669"/>
    <property type="project" value="TreeGrafter"/>
</dbReference>
<protein>
    <recommendedName>
        <fullName evidence="7">Phosphatidic acid phosphatase type 2/haloperoxidase domain-containing protein</fullName>
    </recommendedName>
</protein>
<feature type="transmembrane region" description="Helical" evidence="6">
    <location>
        <begin position="25"/>
        <end position="48"/>
    </location>
</feature>
<dbReference type="Gene3D" id="1.20.144.10">
    <property type="entry name" value="Phosphatidic acid phosphatase type 2/haloperoxidase"/>
    <property type="match status" value="1"/>
</dbReference>
<feature type="transmembrane region" description="Helical" evidence="6">
    <location>
        <begin position="190"/>
        <end position="209"/>
    </location>
</feature>
<dbReference type="GO" id="GO:0006644">
    <property type="term" value="P:phospholipid metabolic process"/>
    <property type="evidence" value="ECO:0007669"/>
    <property type="project" value="InterPro"/>
</dbReference>
<dbReference type="GO" id="GO:0008195">
    <property type="term" value="F:phosphatidate phosphatase activity"/>
    <property type="evidence" value="ECO:0007669"/>
    <property type="project" value="TreeGrafter"/>
</dbReference>
<comment type="similarity">
    <text evidence="2">Belongs to the PA-phosphatase related phosphoesterase family.</text>
</comment>
<evidence type="ECO:0000256" key="6">
    <source>
        <dbReference type="SAM" id="Phobius"/>
    </source>
</evidence>
<keyword evidence="3 6" id="KW-0812">Transmembrane</keyword>
<dbReference type="PANTHER" id="PTHR10165">
    <property type="entry name" value="LIPID PHOSPHATE PHOSPHATASE"/>
    <property type="match status" value="1"/>
</dbReference>
<dbReference type="GO" id="GO:0046839">
    <property type="term" value="P:phospholipid dephosphorylation"/>
    <property type="evidence" value="ECO:0007669"/>
    <property type="project" value="TreeGrafter"/>
</dbReference>
<dbReference type="SUPFAM" id="SSF48317">
    <property type="entry name" value="Acid phosphatase/Vanadium-dependent haloperoxidase"/>
    <property type="match status" value="1"/>
</dbReference>
<keyword evidence="9" id="KW-1185">Reference proteome</keyword>
<dbReference type="GO" id="GO:0005886">
    <property type="term" value="C:plasma membrane"/>
    <property type="evidence" value="ECO:0007669"/>
    <property type="project" value="TreeGrafter"/>
</dbReference>
<evidence type="ECO:0000256" key="4">
    <source>
        <dbReference type="ARBA" id="ARBA00022989"/>
    </source>
</evidence>
<organism evidence="8 9">
    <name type="scientific">Meganyctiphanes norvegica</name>
    <name type="common">Northern krill</name>
    <name type="synonym">Thysanopoda norvegica</name>
    <dbReference type="NCBI Taxonomy" id="48144"/>
    <lineage>
        <taxon>Eukaryota</taxon>
        <taxon>Metazoa</taxon>
        <taxon>Ecdysozoa</taxon>
        <taxon>Arthropoda</taxon>
        <taxon>Crustacea</taxon>
        <taxon>Multicrustacea</taxon>
        <taxon>Malacostraca</taxon>
        <taxon>Eumalacostraca</taxon>
        <taxon>Eucarida</taxon>
        <taxon>Euphausiacea</taxon>
        <taxon>Euphausiidae</taxon>
        <taxon>Meganyctiphanes</taxon>
    </lineage>
</organism>
<dbReference type="InterPro" id="IPR043216">
    <property type="entry name" value="PAP-like"/>
</dbReference>
<evidence type="ECO:0000259" key="7">
    <source>
        <dbReference type="SMART" id="SM00014"/>
    </source>
</evidence>
<sequence>MVQSLGCATILKTLNGWEFNSSIKVLLEVLILLLVGLPILLLATIGSPRQRGFYCSDDTLFYPLLPSTISNNVLIIGGTFIPIVTMLIIEIFKDSPGNDTEDGFCKRCSPSKMKAIAPMIGYFIFGCGCILALTLVVKYNIGGLRPHFHAACQTDWNSIKANCSETLHPVYIHTIPCLNQDQHVLDEARLSFFSGHASFSAFTMIYLIFYLEDRFTWHHPALLKPFIQFLCLLITVYISISRVFDYHHHWSDVLFGFLVGGIMAYLISKYVSGLLKGRRTREMKAVKVDKVDPV</sequence>
<feature type="transmembrane region" description="Helical" evidence="6">
    <location>
        <begin position="116"/>
        <end position="137"/>
    </location>
</feature>
<dbReference type="Pfam" id="PF01569">
    <property type="entry name" value="PAP2"/>
    <property type="match status" value="1"/>
</dbReference>
<dbReference type="SMART" id="SM00014">
    <property type="entry name" value="acidPPc"/>
    <property type="match status" value="1"/>
</dbReference>
<feature type="transmembrane region" description="Helical" evidence="6">
    <location>
        <begin position="68"/>
        <end position="89"/>
    </location>
</feature>
<dbReference type="InterPro" id="IPR000326">
    <property type="entry name" value="PAP2/HPO"/>
</dbReference>
<evidence type="ECO:0000256" key="5">
    <source>
        <dbReference type="ARBA" id="ARBA00023136"/>
    </source>
</evidence>
<dbReference type="PANTHER" id="PTHR10165:SF103">
    <property type="entry name" value="PHOSPHOLIPID PHOSPHATASE HOMOLOG 1.2 HOMOLOG"/>
    <property type="match status" value="1"/>
</dbReference>
<feature type="transmembrane region" description="Helical" evidence="6">
    <location>
        <begin position="253"/>
        <end position="275"/>
    </location>
</feature>